<feature type="compositionally biased region" description="Basic and acidic residues" evidence="6">
    <location>
        <begin position="386"/>
        <end position="411"/>
    </location>
</feature>
<comment type="catalytic activity">
    <reaction evidence="1 5">
        <text>[protein]-peptidylproline (omega=180) = [protein]-peptidylproline (omega=0)</text>
        <dbReference type="Rhea" id="RHEA:16237"/>
        <dbReference type="Rhea" id="RHEA-COMP:10747"/>
        <dbReference type="Rhea" id="RHEA-COMP:10748"/>
        <dbReference type="ChEBI" id="CHEBI:83833"/>
        <dbReference type="ChEBI" id="CHEBI:83834"/>
        <dbReference type="EC" id="5.2.1.8"/>
    </reaction>
</comment>
<organism evidence="8 9">
    <name type="scientific">Dillenia turbinata</name>
    <dbReference type="NCBI Taxonomy" id="194707"/>
    <lineage>
        <taxon>Eukaryota</taxon>
        <taxon>Viridiplantae</taxon>
        <taxon>Streptophyta</taxon>
        <taxon>Embryophyta</taxon>
        <taxon>Tracheophyta</taxon>
        <taxon>Spermatophyta</taxon>
        <taxon>Magnoliopsida</taxon>
        <taxon>eudicotyledons</taxon>
        <taxon>Gunneridae</taxon>
        <taxon>Pentapetalae</taxon>
        <taxon>Dilleniales</taxon>
        <taxon>Dilleniaceae</taxon>
        <taxon>Dillenia</taxon>
    </lineage>
</organism>
<sequence length="684" mass="76095">MAFWGVELKPGRPYNHQPDSSRGRLRITQVTLGYGTSTQKCLIQCNVGDKSPVLLCVLVPDKAESCNLDLEFEEAEDVIFSVIGGRGVFLTGYFKGRAPYVNGEDNTESYGEDIGNTESEESARNSDEDKYEDSFIDDEEEPEFFPTSSASHSNVDEEILEDEKCKKGKGGRKRLTKKYIVFSDDDNGSEQQKSLESQKDVPKLRTEDEDKVPISSFCKSTSNAVSQVEKKEKKRLREPGCEKTAGDSVRDMEIELKRINLEKKQLDKEGETRGVGAEDVEAPQSGAKQKKEKKQQNKKGKTLGVGADMQNETNTDKGGQVEQEKILGNDEIKLETGAKQKKEKKQQVKQEQTLEVGAEDVESLQNESKTDKRDQVLPLDNQEMNHNNDKIKIQSDPNQKKEKKQQDKKGETAGVGFANVETNADKRSQVLRVVAEHEKNPGNIKGTSEPQDELLAKGSKLKGKRKLRSEKEETLEIQGLNAPKEDRIKEDKSMANSIWQNLQVQNVAHSIDKADYVAEQNHLEEKTKKRRKKSKTLTSEDITTGQSHVATKVNTLATEHLGDKVDLSSSKLKTLSNGLVVEELETGKLDGKIATLGKKISIRYTAKQKDNGEIVDSSIDGAPHKFRLGDPDVMQGWNIGLEGMRVGEKRRLVIPPSMRNVGEGASGKIPLDSPLKINSDKIGL</sequence>
<keyword evidence="9" id="KW-1185">Reference proteome</keyword>
<evidence type="ECO:0000313" key="8">
    <source>
        <dbReference type="EMBL" id="KAK6931971.1"/>
    </source>
</evidence>
<keyword evidence="4 5" id="KW-0413">Isomerase</keyword>
<name>A0AAN8VL88_9MAGN</name>
<dbReference type="EC" id="5.2.1.8" evidence="2 5"/>
<feature type="region of interest" description="Disordered" evidence="6">
    <location>
        <begin position="101"/>
        <end position="163"/>
    </location>
</feature>
<evidence type="ECO:0000256" key="4">
    <source>
        <dbReference type="ARBA" id="ARBA00023235"/>
    </source>
</evidence>
<accession>A0AAN8VL88</accession>
<feature type="region of interest" description="Disordered" evidence="6">
    <location>
        <begin position="437"/>
        <end position="472"/>
    </location>
</feature>
<evidence type="ECO:0000313" key="9">
    <source>
        <dbReference type="Proteomes" id="UP001370490"/>
    </source>
</evidence>
<feature type="compositionally biased region" description="Basic residues" evidence="6">
    <location>
        <begin position="459"/>
        <end position="468"/>
    </location>
</feature>
<reference evidence="8 9" key="1">
    <citation type="submission" date="2023-12" db="EMBL/GenBank/DDBJ databases">
        <title>A high-quality genome assembly for Dillenia turbinata (Dilleniales).</title>
        <authorList>
            <person name="Chanderbali A."/>
        </authorList>
    </citation>
    <scope>NUCLEOTIDE SEQUENCE [LARGE SCALE GENOMIC DNA]</scope>
    <source>
        <strain evidence="8">LSX21</strain>
        <tissue evidence="8">Leaf</tissue>
    </source>
</reference>
<dbReference type="EMBL" id="JBAMMX010000010">
    <property type="protein sequence ID" value="KAK6931971.1"/>
    <property type="molecule type" value="Genomic_DNA"/>
</dbReference>
<feature type="compositionally biased region" description="Acidic residues" evidence="6">
    <location>
        <begin position="129"/>
        <end position="143"/>
    </location>
</feature>
<dbReference type="Pfam" id="PF17800">
    <property type="entry name" value="NPL"/>
    <property type="match status" value="1"/>
</dbReference>
<gene>
    <name evidence="8" type="ORF">RJ641_001595</name>
</gene>
<evidence type="ECO:0000256" key="1">
    <source>
        <dbReference type="ARBA" id="ARBA00000971"/>
    </source>
</evidence>
<comment type="caution">
    <text evidence="8">The sequence shown here is derived from an EMBL/GenBank/DDBJ whole genome shotgun (WGS) entry which is preliminary data.</text>
</comment>
<keyword evidence="3 5" id="KW-0697">Rotamase</keyword>
<dbReference type="AlphaFoldDB" id="A0AAN8VL88"/>
<dbReference type="Pfam" id="PF00254">
    <property type="entry name" value="FKBP_C"/>
    <property type="match status" value="1"/>
</dbReference>
<dbReference type="PANTHER" id="PTHR43811:SF48">
    <property type="entry name" value="PEPTIDYL-PROLYL CIS-TRANS ISOMERASE FKBP43"/>
    <property type="match status" value="1"/>
</dbReference>
<dbReference type="PROSITE" id="PS50059">
    <property type="entry name" value="FKBP_PPIASE"/>
    <property type="match status" value="1"/>
</dbReference>
<evidence type="ECO:0000259" key="7">
    <source>
        <dbReference type="PROSITE" id="PS50059"/>
    </source>
</evidence>
<evidence type="ECO:0000256" key="5">
    <source>
        <dbReference type="PROSITE-ProRule" id="PRU00277"/>
    </source>
</evidence>
<feature type="compositionally biased region" description="Basic and acidic residues" evidence="6">
    <location>
        <begin position="228"/>
        <end position="272"/>
    </location>
</feature>
<protein>
    <recommendedName>
        <fullName evidence="2 5">peptidylprolyl isomerase</fullName>
        <ecNumber evidence="2 5">5.2.1.8</ecNumber>
    </recommendedName>
</protein>
<feature type="region of interest" description="Disordered" evidence="6">
    <location>
        <begin position="185"/>
        <end position="421"/>
    </location>
</feature>
<feature type="compositionally biased region" description="Polar residues" evidence="6">
    <location>
        <begin position="217"/>
        <end position="226"/>
    </location>
</feature>
<dbReference type="PANTHER" id="PTHR43811">
    <property type="entry name" value="FKBP-TYPE PEPTIDYL-PROLYL CIS-TRANS ISOMERASE FKPA"/>
    <property type="match status" value="1"/>
</dbReference>
<proteinExistence type="predicted"/>
<feature type="compositionally biased region" description="Basic and acidic residues" evidence="6">
    <location>
        <begin position="322"/>
        <end position="348"/>
    </location>
</feature>
<feature type="region of interest" description="Disordered" evidence="6">
    <location>
        <begin position="522"/>
        <end position="543"/>
    </location>
</feature>
<dbReference type="SUPFAM" id="SSF54534">
    <property type="entry name" value="FKBP-like"/>
    <property type="match status" value="1"/>
</dbReference>
<dbReference type="InterPro" id="IPR001179">
    <property type="entry name" value="PPIase_FKBP_dom"/>
</dbReference>
<dbReference type="InterPro" id="IPR041232">
    <property type="entry name" value="NPL"/>
</dbReference>
<evidence type="ECO:0000256" key="2">
    <source>
        <dbReference type="ARBA" id="ARBA00013194"/>
    </source>
</evidence>
<evidence type="ECO:0000256" key="6">
    <source>
        <dbReference type="SAM" id="MobiDB-lite"/>
    </source>
</evidence>
<feature type="compositionally biased region" description="Basic and acidic residues" evidence="6">
    <location>
        <begin position="196"/>
        <end position="212"/>
    </location>
</feature>
<dbReference type="Gene3D" id="3.10.50.40">
    <property type="match status" value="1"/>
</dbReference>
<dbReference type="GO" id="GO:0003755">
    <property type="term" value="F:peptidyl-prolyl cis-trans isomerase activity"/>
    <property type="evidence" value="ECO:0007669"/>
    <property type="project" value="UniProtKB-KW"/>
</dbReference>
<evidence type="ECO:0000256" key="3">
    <source>
        <dbReference type="ARBA" id="ARBA00023110"/>
    </source>
</evidence>
<feature type="domain" description="PPIase FKBP-type" evidence="7">
    <location>
        <begin position="597"/>
        <end position="684"/>
    </location>
</feature>
<feature type="non-terminal residue" evidence="8">
    <location>
        <position position="684"/>
    </location>
</feature>
<dbReference type="Gene3D" id="2.60.120.340">
    <property type="entry name" value="Nucleoplasmin core domain"/>
    <property type="match status" value="1"/>
</dbReference>
<feature type="compositionally biased region" description="Basic residues" evidence="6">
    <location>
        <begin position="288"/>
        <end position="301"/>
    </location>
</feature>
<dbReference type="InterPro" id="IPR046357">
    <property type="entry name" value="PPIase_dom_sf"/>
</dbReference>
<dbReference type="Proteomes" id="UP001370490">
    <property type="component" value="Unassembled WGS sequence"/>
</dbReference>